<dbReference type="EMBL" id="KN550494">
    <property type="protein sequence ID" value="KHJ94041.1"/>
    <property type="molecule type" value="Genomic_DNA"/>
</dbReference>
<accession>A0A0B1TD45</accession>
<evidence type="ECO:0000313" key="2">
    <source>
        <dbReference type="Proteomes" id="UP000053660"/>
    </source>
</evidence>
<gene>
    <name evidence="1" type="ORF">OESDEN_06038</name>
</gene>
<proteinExistence type="predicted"/>
<evidence type="ECO:0000313" key="1">
    <source>
        <dbReference type="EMBL" id="KHJ94041.1"/>
    </source>
</evidence>
<protein>
    <submittedName>
        <fullName evidence="1">Uncharacterized protein</fullName>
    </submittedName>
</protein>
<name>A0A0B1TD45_OESDE</name>
<keyword evidence="2" id="KW-1185">Reference proteome</keyword>
<dbReference type="OrthoDB" id="5829414at2759"/>
<dbReference type="AlphaFoldDB" id="A0A0B1TD45"/>
<dbReference type="Proteomes" id="UP000053660">
    <property type="component" value="Unassembled WGS sequence"/>
</dbReference>
<reference evidence="1 2" key="1">
    <citation type="submission" date="2014-03" db="EMBL/GenBank/DDBJ databases">
        <title>Draft genome of the hookworm Oesophagostomum dentatum.</title>
        <authorList>
            <person name="Mitreva M."/>
        </authorList>
    </citation>
    <scope>NUCLEOTIDE SEQUENCE [LARGE SCALE GENOMIC DNA]</scope>
    <source>
        <strain evidence="1 2">OD-Hann</strain>
    </source>
</reference>
<sequence>MFAVIIDESGTAFVQAPVLKLPYLERDESEDSTIDFPVEVNASPMKYDHEEEVLFHYGDTCEPIPVFSVDQKPLDGPSTLTNTIRCPVKYISKMPPSLVTDNLCFICDGDEVAVEDILTESQWWKQTSSSTRFYSSDNLTTFHQSFHLHGSNSCQELAFKSCIMLSLVAPRAFPLVVAQLL</sequence>
<organism evidence="1 2">
    <name type="scientific">Oesophagostomum dentatum</name>
    <name type="common">Nodular worm</name>
    <dbReference type="NCBI Taxonomy" id="61180"/>
    <lineage>
        <taxon>Eukaryota</taxon>
        <taxon>Metazoa</taxon>
        <taxon>Ecdysozoa</taxon>
        <taxon>Nematoda</taxon>
        <taxon>Chromadorea</taxon>
        <taxon>Rhabditida</taxon>
        <taxon>Rhabditina</taxon>
        <taxon>Rhabditomorpha</taxon>
        <taxon>Strongyloidea</taxon>
        <taxon>Strongylidae</taxon>
        <taxon>Oesophagostomum</taxon>
    </lineage>
</organism>